<proteinExistence type="predicted"/>
<dbReference type="OrthoDB" id="9934062at2"/>
<reference evidence="3" key="2">
    <citation type="journal article" date="2016" name="Genome Announc.">
        <title>Draft Genome Sequences of Two Novel Amoeba-Resistant Intranuclear Bacteria, 'Candidatus Berkiella cookevillensis' and 'Candidatus Berkiella aquae'.</title>
        <authorList>
            <person name="Mehari Y.T."/>
            <person name="Arivett B.A."/>
            <person name="Farone A.L."/>
            <person name="Gunderson J.H."/>
            <person name="Farone M.B."/>
        </authorList>
    </citation>
    <scope>NUCLEOTIDE SEQUENCE</scope>
    <source>
        <strain evidence="3">CC99</strain>
    </source>
</reference>
<feature type="compositionally biased region" description="Low complexity" evidence="1">
    <location>
        <begin position="465"/>
        <end position="486"/>
    </location>
</feature>
<evidence type="ECO:0000313" key="2">
    <source>
        <dbReference type="EMBL" id="KRG18734.1"/>
    </source>
</evidence>
<keyword evidence="4" id="KW-1185">Reference proteome</keyword>
<dbReference type="EMBL" id="LKHV02000001">
    <property type="protein sequence ID" value="MCS5709650.1"/>
    <property type="molecule type" value="Genomic_DNA"/>
</dbReference>
<feature type="region of interest" description="Disordered" evidence="1">
    <location>
        <begin position="459"/>
        <end position="486"/>
    </location>
</feature>
<accession>A0A0Q9YPY7</accession>
<dbReference type="Proteomes" id="UP000051494">
    <property type="component" value="Unassembled WGS sequence"/>
</dbReference>
<dbReference type="STRING" id="437022.CC99x_01215"/>
<comment type="caution">
    <text evidence="2">The sequence shown here is derived from an EMBL/GenBank/DDBJ whole genome shotgun (WGS) entry which is preliminary data.</text>
</comment>
<gene>
    <name evidence="2" type="ORF">CC99x_01215</name>
    <name evidence="3" type="ORF">CC99x_012160</name>
</gene>
<sequence>MITGTYKNVKPIDCSRTSQKKQLFLIDHFGYINSFLIDDFEPMLRSLRISRSLLPLLSDLIQAHIVFALSEKIGLKPGLFLEGDKAIIENLKNHISDMIDDEVHDEIVAKLIKSWNNIAAHPLTEHYQRLSQHAQSSENDGDIRIIPFDHYHFFMKNIFAGILNLWSTLDQDSMRFYMNFTELWFSTVECRSYRRNDFFNYDLLLRELVSYQKTVDGEKQQWLEERIQEVKLARNQVQEGCLTHVKGWIEFWLVNLEKKFSAADLGVALVNILKKRSRISNNFELNRELAEIYRFNMDPQGRNAGLIKFIFNTEKRAEMGEQEILRLITEAIEFVIIAYAMGHQINIYEVVFPLPESLLCLNLPEDVIVQKLLDKECNEPHQLYALYQTTQSALVKATIEDMVSPSRSHVTHSSTMSPISLSLLTGRSRIPMPLLASYSFLLPQIPLLNSLSLEESLPEIEHSPHSSSQTVSLPSSSSSSSFIADDSVSEERRTRFVGLPSLRRRDALLPFSSPLFTPGYDRLNALIRGQSDFRLEEDDPDGSRLAQQLDAVLDLRQSGDDLSEEESDKPRANGCYVM</sequence>
<name>A0A0Q9YPY7_9GAMM</name>
<organism evidence="2">
    <name type="scientific">Candidatus Berkiella cookevillensis</name>
    <dbReference type="NCBI Taxonomy" id="437022"/>
    <lineage>
        <taxon>Bacteria</taxon>
        <taxon>Pseudomonadati</taxon>
        <taxon>Pseudomonadota</taxon>
        <taxon>Gammaproteobacteria</taxon>
        <taxon>Candidatus Berkiellales</taxon>
        <taxon>Candidatus Berkiellaceae</taxon>
        <taxon>Candidatus Berkiella</taxon>
    </lineage>
</organism>
<evidence type="ECO:0000313" key="3">
    <source>
        <dbReference type="EMBL" id="MCS5709650.1"/>
    </source>
</evidence>
<reference evidence="2" key="1">
    <citation type="submission" date="2015-09" db="EMBL/GenBank/DDBJ databases">
        <title>Draft Genome Sequences of Two Novel Amoeba-resistant Intranuclear Bacteria, Candidatus Berkiella cookevillensis and Candidatus Berkiella aquae.</title>
        <authorList>
            <person name="Mehari Y.T."/>
            <person name="Arivett B.A."/>
            <person name="Farone A.L."/>
            <person name="Gunderson J.H."/>
            <person name="Farone M.B."/>
        </authorList>
    </citation>
    <scope>NUCLEOTIDE SEQUENCE [LARGE SCALE GENOMIC DNA]</scope>
    <source>
        <strain evidence="2">CC99</strain>
    </source>
</reference>
<dbReference type="AlphaFoldDB" id="A0A0Q9YPY7"/>
<protein>
    <submittedName>
        <fullName evidence="2">Uncharacterized protein</fullName>
    </submittedName>
</protein>
<dbReference type="EMBL" id="LKHV01000005">
    <property type="protein sequence ID" value="KRG18734.1"/>
    <property type="molecule type" value="Genomic_DNA"/>
</dbReference>
<reference evidence="3" key="3">
    <citation type="submission" date="2021-06" db="EMBL/GenBank/DDBJ databases">
        <title>Genomic Description and Analysis of Intracellular Bacteria, Candidatus Berkiella cookevillensis and Candidatus Berkiella aquae.</title>
        <authorList>
            <person name="Kidane D.T."/>
            <person name="Mehari Y.T."/>
            <person name="Rice F.C."/>
            <person name="Arivett B.A."/>
            <person name="Farone A.L."/>
            <person name="Berk S.G."/>
            <person name="Farone M.B."/>
        </authorList>
    </citation>
    <scope>NUCLEOTIDE SEQUENCE</scope>
    <source>
        <strain evidence="3">CC99</strain>
    </source>
</reference>
<feature type="region of interest" description="Disordered" evidence="1">
    <location>
        <begin position="558"/>
        <end position="578"/>
    </location>
</feature>
<evidence type="ECO:0000313" key="4">
    <source>
        <dbReference type="Proteomes" id="UP000051494"/>
    </source>
</evidence>
<dbReference type="RefSeq" id="WP_057624325.1">
    <property type="nucleotide sequence ID" value="NZ_LKHV02000001.1"/>
</dbReference>
<evidence type="ECO:0000256" key="1">
    <source>
        <dbReference type="SAM" id="MobiDB-lite"/>
    </source>
</evidence>